<feature type="compositionally biased region" description="Basic residues" evidence="1">
    <location>
        <begin position="71"/>
        <end position="93"/>
    </location>
</feature>
<evidence type="ECO:0000313" key="2">
    <source>
        <dbReference type="EMBL" id="KAG8069443.1"/>
    </source>
</evidence>
<reference evidence="2" key="1">
    <citation type="journal article" date="2021" name="bioRxiv">
        <title>Whole Genome Assembly and Annotation of Northern Wild Rice, Zizania palustris L., Supports a Whole Genome Duplication in the Zizania Genus.</title>
        <authorList>
            <person name="Haas M."/>
            <person name="Kono T."/>
            <person name="Macchietto M."/>
            <person name="Millas R."/>
            <person name="McGilp L."/>
            <person name="Shao M."/>
            <person name="Duquette J."/>
            <person name="Hirsch C.N."/>
            <person name="Kimball J."/>
        </authorList>
    </citation>
    <scope>NUCLEOTIDE SEQUENCE</scope>
    <source>
        <tissue evidence="2">Fresh leaf tissue</tissue>
    </source>
</reference>
<dbReference type="GO" id="GO:0006357">
    <property type="term" value="P:regulation of transcription by RNA polymerase II"/>
    <property type="evidence" value="ECO:0007669"/>
    <property type="project" value="InterPro"/>
</dbReference>
<protein>
    <submittedName>
        <fullName evidence="2">Uncharacterized protein</fullName>
    </submittedName>
</protein>
<dbReference type="EMBL" id="JAAALK010000284">
    <property type="protein sequence ID" value="KAG8069443.1"/>
    <property type="molecule type" value="Genomic_DNA"/>
</dbReference>
<dbReference type="PANTHER" id="PTHR36968:SF5">
    <property type="entry name" value="HOMEOBOX-DDT DOMAIN PROTEIN RLT2"/>
    <property type="match status" value="1"/>
</dbReference>
<feature type="region of interest" description="Disordered" evidence="1">
    <location>
        <begin position="1"/>
        <end position="105"/>
    </location>
</feature>
<dbReference type="Proteomes" id="UP000729402">
    <property type="component" value="Unassembled WGS sequence"/>
</dbReference>
<feature type="compositionally biased region" description="Acidic residues" evidence="1">
    <location>
        <begin position="158"/>
        <end position="174"/>
    </location>
</feature>
<dbReference type="AlphaFoldDB" id="A0A8J5SU64"/>
<proteinExistence type="predicted"/>
<feature type="compositionally biased region" description="Acidic residues" evidence="1">
    <location>
        <begin position="192"/>
        <end position="212"/>
    </location>
</feature>
<feature type="region of interest" description="Disordered" evidence="1">
    <location>
        <begin position="121"/>
        <end position="259"/>
    </location>
</feature>
<evidence type="ECO:0000313" key="3">
    <source>
        <dbReference type="Proteomes" id="UP000729402"/>
    </source>
</evidence>
<dbReference type="OrthoDB" id="10622893at2759"/>
<feature type="compositionally biased region" description="Gly residues" evidence="1">
    <location>
        <begin position="16"/>
        <end position="36"/>
    </location>
</feature>
<dbReference type="InterPro" id="IPR044977">
    <property type="entry name" value="RLT1-3"/>
</dbReference>
<feature type="compositionally biased region" description="Polar residues" evidence="1">
    <location>
        <begin position="51"/>
        <end position="64"/>
    </location>
</feature>
<feature type="compositionally biased region" description="Acidic residues" evidence="1">
    <location>
        <begin position="219"/>
        <end position="250"/>
    </location>
</feature>
<evidence type="ECO:0000256" key="1">
    <source>
        <dbReference type="SAM" id="MobiDB-lite"/>
    </source>
</evidence>
<name>A0A8J5SU64_ZIZPA</name>
<sequence length="259" mass="28095">MWLTPSKGCRGRGRGSRGGSRGGRGGSRGGSGGSRGGRSRSRGGKVPRGIGSSTKIEFGSNSAVSYEKAPRKYARRGGRNRGRGRGRGLRTVRPRQPSDIGARSILKGNLLGSFSMPRIARHTSTVESPQSSGEEEWGLERRPYVKVDEHNSVSQSDESSEEISEPMNEYDEQLPDYSRDNSGSSPLQMLEDGSDDNDEAEEEGEDDGEDYDAEHHVDEDDEDADEMGEDDDEDNEDGGGGENADEDEDGTSYSSEYSK</sequence>
<accession>A0A8J5SU64</accession>
<feature type="compositionally biased region" description="Polar residues" evidence="1">
    <location>
        <begin position="122"/>
        <end position="132"/>
    </location>
</feature>
<gene>
    <name evidence="2" type="ORF">GUJ93_ZPchr0005g14930</name>
</gene>
<reference evidence="2" key="2">
    <citation type="submission" date="2021-02" db="EMBL/GenBank/DDBJ databases">
        <authorList>
            <person name="Kimball J.A."/>
            <person name="Haas M.W."/>
            <person name="Macchietto M."/>
            <person name="Kono T."/>
            <person name="Duquette J."/>
            <person name="Shao M."/>
        </authorList>
    </citation>
    <scope>NUCLEOTIDE SEQUENCE</scope>
    <source>
        <tissue evidence="2">Fresh leaf tissue</tissue>
    </source>
</reference>
<comment type="caution">
    <text evidence="2">The sequence shown here is derived from an EMBL/GenBank/DDBJ whole genome shotgun (WGS) entry which is preliminary data.</text>
</comment>
<keyword evidence="3" id="KW-1185">Reference proteome</keyword>
<organism evidence="2 3">
    <name type="scientific">Zizania palustris</name>
    <name type="common">Northern wild rice</name>
    <dbReference type="NCBI Taxonomy" id="103762"/>
    <lineage>
        <taxon>Eukaryota</taxon>
        <taxon>Viridiplantae</taxon>
        <taxon>Streptophyta</taxon>
        <taxon>Embryophyta</taxon>
        <taxon>Tracheophyta</taxon>
        <taxon>Spermatophyta</taxon>
        <taxon>Magnoliopsida</taxon>
        <taxon>Liliopsida</taxon>
        <taxon>Poales</taxon>
        <taxon>Poaceae</taxon>
        <taxon>BOP clade</taxon>
        <taxon>Oryzoideae</taxon>
        <taxon>Oryzeae</taxon>
        <taxon>Zizaniinae</taxon>
        <taxon>Zizania</taxon>
    </lineage>
</organism>
<dbReference type="PANTHER" id="PTHR36968">
    <property type="entry name" value="HOMEOBOX-DDT DOMAIN PROTEIN RLT2"/>
    <property type="match status" value="1"/>
</dbReference>
<feature type="compositionally biased region" description="Basic and acidic residues" evidence="1">
    <location>
        <begin position="138"/>
        <end position="151"/>
    </location>
</feature>